<proteinExistence type="predicted"/>
<dbReference type="Proteomes" id="UP000267081">
    <property type="component" value="Unassembled WGS sequence"/>
</dbReference>
<feature type="chain" id="PRO_5018526308" description="Peptidase inhibitor family I36 protein" evidence="1">
    <location>
        <begin position="27"/>
        <end position="173"/>
    </location>
</feature>
<evidence type="ECO:0000313" key="3">
    <source>
        <dbReference type="Proteomes" id="UP000267081"/>
    </source>
</evidence>
<keyword evidence="1" id="KW-0732">Signal</keyword>
<evidence type="ECO:0000256" key="1">
    <source>
        <dbReference type="SAM" id="SignalP"/>
    </source>
</evidence>
<feature type="signal peptide" evidence="1">
    <location>
        <begin position="1"/>
        <end position="26"/>
    </location>
</feature>
<protein>
    <recommendedName>
        <fullName evidence="4">Peptidase inhibitor family I36 protein</fullName>
    </recommendedName>
</protein>
<evidence type="ECO:0000313" key="2">
    <source>
        <dbReference type="EMBL" id="RSD10300.1"/>
    </source>
</evidence>
<name>A0A3R9F3U0_9PSEU</name>
<sequence length="173" mass="18681">MRSLKAAVLAATMIGTFLSSEAPASAATVGIPASYGGTTIDLGKGWKDAQVCAEFAVGDVRCFRTPQDFAAATGEFGIAAAEDCKYTWVCLWEDIDHTGRRLQWNASGTKKLADWGFRDKASSAALHRPQSGATLVNYVTALPDQHAYLAANRIYPDFRIFGWNDKADEIQVG</sequence>
<gene>
    <name evidence="2" type="ORF">EIY87_36060</name>
</gene>
<reference evidence="2 3" key="1">
    <citation type="submission" date="2018-12" db="EMBL/GenBank/DDBJ databases">
        <title>Amycolatopsis eburnea sp. nov. actinomycete associate with arbuscular mycorrhiza fungal spore.</title>
        <authorList>
            <person name="Lumyong S."/>
            <person name="Chaiya L."/>
        </authorList>
    </citation>
    <scope>NUCLEOTIDE SEQUENCE [LARGE SCALE GENOMIC DNA]</scope>
    <source>
        <strain evidence="2 3">GLM-1</strain>
    </source>
</reference>
<dbReference type="AlphaFoldDB" id="A0A3R9F3U0"/>
<accession>A0A3R9F3U0</accession>
<keyword evidence="3" id="KW-1185">Reference proteome</keyword>
<evidence type="ECO:0008006" key="4">
    <source>
        <dbReference type="Google" id="ProtNLM"/>
    </source>
</evidence>
<dbReference type="OrthoDB" id="3871708at2"/>
<dbReference type="RefSeq" id="WP_125314450.1">
    <property type="nucleotide sequence ID" value="NZ_RSEC01000060.1"/>
</dbReference>
<dbReference type="EMBL" id="RSEC01000060">
    <property type="protein sequence ID" value="RSD10300.1"/>
    <property type="molecule type" value="Genomic_DNA"/>
</dbReference>
<organism evidence="2 3">
    <name type="scientific">Amycolatopsis eburnea</name>
    <dbReference type="NCBI Taxonomy" id="2267691"/>
    <lineage>
        <taxon>Bacteria</taxon>
        <taxon>Bacillati</taxon>
        <taxon>Actinomycetota</taxon>
        <taxon>Actinomycetes</taxon>
        <taxon>Pseudonocardiales</taxon>
        <taxon>Pseudonocardiaceae</taxon>
        <taxon>Amycolatopsis</taxon>
    </lineage>
</organism>
<dbReference type="Pfam" id="PF03995">
    <property type="entry name" value="Inhibitor_I36"/>
    <property type="match status" value="1"/>
</dbReference>
<dbReference type="Gene3D" id="2.60.20.10">
    <property type="entry name" value="Crystallins"/>
    <property type="match status" value="1"/>
</dbReference>
<comment type="caution">
    <text evidence="2">The sequence shown here is derived from an EMBL/GenBank/DDBJ whole genome shotgun (WGS) entry which is preliminary data.</text>
</comment>